<sequence length="374" mass="42022">MAFKFNFTSDDLDLEEIDQSNELNSTLNDLSLDEQQAVDKTPCYEYDITTCTLPSAVQADILHIPNVNQPLYKRALGDVKYQMAMQDTLGNEEAEEKKVVNMLDLNSNSDLVRGVYEGGFKTWECSLDLTEYLAKLPKEQISNKRVLELGCGSALPSLFLLQHDSSNHVDVLDYNEQVIQYITLPNILLNTVLQVHASTDEQPEDEEASTEKEKAPEKEKENEDEDEENDEDDEKDGIIGENVTCDAEAELPTEHVPDMLQRISQRTRAFVGDWSGLPAIANCKYDMIVTSETIYSQDALLSLVQTIQKTLKKPDGVCYVAAKTVYFGVGGGVLPFCNLLQETKDEDGDKLVAERVFESDSTVKREVLKVIWLQ</sequence>
<keyword evidence="7" id="KW-0949">S-adenosyl-L-methionine</keyword>
<dbReference type="GO" id="GO:0005737">
    <property type="term" value="C:cytoplasm"/>
    <property type="evidence" value="ECO:0007669"/>
    <property type="project" value="UniProtKB-SubCell"/>
</dbReference>
<feature type="region of interest" description="Disordered" evidence="10">
    <location>
        <begin position="198"/>
        <end position="239"/>
    </location>
</feature>
<keyword evidence="4" id="KW-0963">Cytoplasm</keyword>
<feature type="compositionally biased region" description="Acidic residues" evidence="10">
    <location>
        <begin position="222"/>
        <end position="235"/>
    </location>
</feature>
<evidence type="ECO:0000256" key="1">
    <source>
        <dbReference type="ARBA" id="ARBA00004123"/>
    </source>
</evidence>
<evidence type="ECO:0000256" key="7">
    <source>
        <dbReference type="ARBA" id="ARBA00022691"/>
    </source>
</evidence>
<dbReference type="InterPro" id="IPR029063">
    <property type="entry name" value="SAM-dependent_MTases_sf"/>
</dbReference>
<evidence type="ECO:0000256" key="8">
    <source>
        <dbReference type="ARBA" id="ARBA00023242"/>
    </source>
</evidence>
<keyword evidence="8" id="KW-0539">Nucleus</keyword>
<evidence type="ECO:0000256" key="10">
    <source>
        <dbReference type="SAM" id="MobiDB-lite"/>
    </source>
</evidence>
<dbReference type="STRING" id="1263082.A0A068S978"/>
<evidence type="ECO:0000313" key="11">
    <source>
        <dbReference type="EMBL" id="CDH58918.1"/>
    </source>
</evidence>
<dbReference type="OrthoDB" id="1723750at2759"/>
<evidence type="ECO:0000256" key="6">
    <source>
        <dbReference type="ARBA" id="ARBA00022679"/>
    </source>
</evidence>
<dbReference type="GO" id="GO:0032259">
    <property type="term" value="P:methylation"/>
    <property type="evidence" value="ECO:0007669"/>
    <property type="project" value="UniProtKB-KW"/>
</dbReference>
<comment type="similarity">
    <text evidence="9">Belongs to the methyltransferase superfamily. METTL18 family.</text>
</comment>
<dbReference type="InterPro" id="IPR019410">
    <property type="entry name" value="Methyltransf_16"/>
</dbReference>
<proteinExistence type="inferred from homology"/>
<dbReference type="AlphaFoldDB" id="A0A068S978"/>
<evidence type="ECO:0000256" key="3">
    <source>
        <dbReference type="ARBA" id="ARBA00012533"/>
    </source>
</evidence>
<dbReference type="EMBL" id="CBTN010000062">
    <property type="protein sequence ID" value="CDH58918.1"/>
    <property type="molecule type" value="Genomic_DNA"/>
</dbReference>
<protein>
    <recommendedName>
        <fullName evidence="3">protein-histidine N-methyltransferase</fullName>
        <ecNumber evidence="3">2.1.1.85</ecNumber>
    </recommendedName>
</protein>
<evidence type="ECO:0000256" key="9">
    <source>
        <dbReference type="ARBA" id="ARBA00038126"/>
    </source>
</evidence>
<keyword evidence="12" id="KW-1185">Reference proteome</keyword>
<dbReference type="GO" id="GO:0005634">
    <property type="term" value="C:nucleus"/>
    <property type="evidence" value="ECO:0007669"/>
    <property type="project" value="UniProtKB-SubCell"/>
</dbReference>
<comment type="subcellular location">
    <subcellularLocation>
        <location evidence="2">Cytoplasm</location>
    </subcellularLocation>
    <subcellularLocation>
        <location evidence="1">Nucleus</location>
    </subcellularLocation>
</comment>
<dbReference type="EC" id="2.1.1.85" evidence="3"/>
<dbReference type="SUPFAM" id="SSF53335">
    <property type="entry name" value="S-adenosyl-L-methionine-dependent methyltransferases"/>
    <property type="match status" value="1"/>
</dbReference>
<dbReference type="PANTHER" id="PTHR14614">
    <property type="entry name" value="HEPATOCELLULAR CARCINOMA-ASSOCIATED ANTIGEN"/>
    <property type="match status" value="1"/>
</dbReference>
<keyword evidence="5" id="KW-0489">Methyltransferase</keyword>
<keyword evidence="6" id="KW-0808">Transferase</keyword>
<dbReference type="Proteomes" id="UP000027586">
    <property type="component" value="Unassembled WGS sequence"/>
</dbReference>
<comment type="caution">
    <text evidence="11">The sequence shown here is derived from an EMBL/GenBank/DDBJ whole genome shotgun (WGS) entry which is preliminary data.</text>
</comment>
<dbReference type="PANTHER" id="PTHR14614:SF39">
    <property type="entry name" value="HISTIDINE PROTEIN METHYLTRANSFERASE 1 HOMOLOG"/>
    <property type="match status" value="1"/>
</dbReference>
<evidence type="ECO:0000256" key="5">
    <source>
        <dbReference type="ARBA" id="ARBA00022603"/>
    </source>
</evidence>
<reference evidence="11" key="1">
    <citation type="submission" date="2013-08" db="EMBL/GenBank/DDBJ databases">
        <title>Gene expansion shapes genome architecture in the human pathogen Lichtheimia corymbifera: an evolutionary genomics analysis in the ancient terrestrial Mucorales (Mucoromycotina).</title>
        <authorList>
            <person name="Schwartze V.U."/>
            <person name="Winter S."/>
            <person name="Shelest E."/>
            <person name="Marcet-Houben M."/>
            <person name="Horn F."/>
            <person name="Wehner S."/>
            <person name="Hoffmann K."/>
            <person name="Riege K."/>
            <person name="Sammeth M."/>
            <person name="Nowrousian M."/>
            <person name="Valiante V."/>
            <person name="Linde J."/>
            <person name="Jacobsen I.D."/>
            <person name="Marz M."/>
            <person name="Brakhage A.A."/>
            <person name="Gabaldon T."/>
            <person name="Bocker S."/>
            <person name="Voigt K."/>
        </authorList>
    </citation>
    <scope>NUCLEOTIDE SEQUENCE [LARGE SCALE GENOMIC DNA]</scope>
    <source>
        <strain evidence="11">FSU 9682</strain>
    </source>
</reference>
<gene>
    <name evidence="11" type="ORF">LCOR_09765.1</name>
</gene>
<organism evidence="11 12">
    <name type="scientific">Lichtheimia corymbifera JMRC:FSU:9682</name>
    <dbReference type="NCBI Taxonomy" id="1263082"/>
    <lineage>
        <taxon>Eukaryota</taxon>
        <taxon>Fungi</taxon>
        <taxon>Fungi incertae sedis</taxon>
        <taxon>Mucoromycota</taxon>
        <taxon>Mucoromycotina</taxon>
        <taxon>Mucoromycetes</taxon>
        <taxon>Mucorales</taxon>
        <taxon>Lichtheimiaceae</taxon>
        <taxon>Lichtheimia</taxon>
    </lineage>
</organism>
<evidence type="ECO:0000313" key="12">
    <source>
        <dbReference type="Proteomes" id="UP000027586"/>
    </source>
</evidence>
<dbReference type="GO" id="GO:0018064">
    <property type="term" value="F:protein-L-histidine N-tele-methyltransferase activity"/>
    <property type="evidence" value="ECO:0007669"/>
    <property type="project" value="UniProtKB-EC"/>
</dbReference>
<dbReference type="Pfam" id="PF13489">
    <property type="entry name" value="Methyltransf_23"/>
    <property type="match status" value="1"/>
</dbReference>
<evidence type="ECO:0000256" key="4">
    <source>
        <dbReference type="ARBA" id="ARBA00022490"/>
    </source>
</evidence>
<name>A0A068S978_9FUNG</name>
<dbReference type="Gene3D" id="3.40.50.150">
    <property type="entry name" value="Vaccinia Virus protein VP39"/>
    <property type="match status" value="1"/>
</dbReference>
<feature type="compositionally biased region" description="Basic and acidic residues" evidence="10">
    <location>
        <begin position="209"/>
        <end position="221"/>
    </location>
</feature>
<dbReference type="VEuPathDB" id="FungiDB:LCOR_09765.1"/>
<accession>A0A068S978</accession>
<evidence type="ECO:0000256" key="2">
    <source>
        <dbReference type="ARBA" id="ARBA00004496"/>
    </source>
</evidence>